<name>F0F578_9BACT</name>
<proteinExistence type="predicted"/>
<accession>F0F578</accession>
<dbReference type="Proteomes" id="UP000005697">
    <property type="component" value="Unassembled WGS sequence"/>
</dbReference>
<keyword evidence="2" id="KW-1185">Reference proteome</keyword>
<dbReference type="AlphaFoldDB" id="F0F578"/>
<comment type="caution">
    <text evidence="1">The sequence shown here is derived from an EMBL/GenBank/DDBJ whole genome shotgun (WGS) entry which is preliminary data.</text>
</comment>
<evidence type="ECO:0000313" key="1">
    <source>
        <dbReference type="EMBL" id="EGC20684.1"/>
    </source>
</evidence>
<reference evidence="1 2" key="1">
    <citation type="submission" date="2011-01" db="EMBL/GenBank/DDBJ databases">
        <authorList>
            <person name="Muzny D."/>
            <person name="Qin X."/>
            <person name="Deng J."/>
            <person name="Jiang H."/>
            <person name="Liu Y."/>
            <person name="Qu J."/>
            <person name="Song X.-Z."/>
            <person name="Zhang L."/>
            <person name="Thornton R."/>
            <person name="Coyle M."/>
            <person name="Francisco L."/>
            <person name="Jackson L."/>
            <person name="Javaid M."/>
            <person name="Korchina V."/>
            <person name="Kovar C."/>
            <person name="Mata R."/>
            <person name="Mathew T."/>
            <person name="Ngo R."/>
            <person name="Nguyen L."/>
            <person name="Nguyen N."/>
            <person name="Okwuonu G."/>
            <person name="Ongeri F."/>
            <person name="Pham C."/>
            <person name="Simmons D."/>
            <person name="Wilczek-Boney K."/>
            <person name="Hale W."/>
            <person name="Jakkamsetti A."/>
            <person name="Pham P."/>
            <person name="Ruth R."/>
            <person name="San Lucas F."/>
            <person name="Warren J."/>
            <person name="Zhang J."/>
            <person name="Zhao Z."/>
            <person name="Zhou C."/>
            <person name="Zhu D."/>
            <person name="Lee S."/>
            <person name="Bess C."/>
            <person name="Blankenburg K."/>
            <person name="Forbes L."/>
            <person name="Fu Q."/>
            <person name="Gubbala S."/>
            <person name="Hirani K."/>
            <person name="Jayaseelan J.C."/>
            <person name="Lara F."/>
            <person name="Munidasa M."/>
            <person name="Palculict T."/>
            <person name="Patil S."/>
            <person name="Pu L.-L."/>
            <person name="Saada N."/>
            <person name="Tang L."/>
            <person name="Weissenberger G."/>
            <person name="Zhu Y."/>
            <person name="Hemphill L."/>
            <person name="Shang Y."/>
            <person name="Youmans B."/>
            <person name="Ayvaz T."/>
            <person name="Ross M."/>
            <person name="Santibanez J."/>
            <person name="Aqrawi P."/>
            <person name="Gross S."/>
            <person name="Joshi V."/>
            <person name="Fowler G."/>
            <person name="Nazareth L."/>
            <person name="Reid J."/>
            <person name="Worley K."/>
            <person name="Petrosino J."/>
            <person name="Highlander S."/>
            <person name="Gibbs R."/>
        </authorList>
    </citation>
    <scope>NUCLEOTIDE SEQUENCE [LARGE SCALE GENOMIC DNA]</scope>
    <source>
        <strain evidence="1 2">DSM 16608</strain>
    </source>
</reference>
<protein>
    <submittedName>
        <fullName evidence="1">Uncharacterized protein</fullName>
    </submittedName>
</protein>
<evidence type="ECO:0000313" key="2">
    <source>
        <dbReference type="Proteomes" id="UP000005697"/>
    </source>
</evidence>
<dbReference type="HOGENOM" id="CLU_3294357_0_0_10"/>
<dbReference type="EMBL" id="AEWX01000011">
    <property type="protein sequence ID" value="EGC20684.1"/>
    <property type="molecule type" value="Genomic_DNA"/>
</dbReference>
<gene>
    <name evidence="1" type="ORF">HMPREF9141_0744</name>
</gene>
<sequence>MDASRIALTEEPKCFIQQKHSQDWQQSILLSSSDTKTFSF</sequence>
<organism evidence="1 2">
    <name type="scientific">Prevotella multiformis DSM 16608</name>
    <dbReference type="NCBI Taxonomy" id="888743"/>
    <lineage>
        <taxon>Bacteria</taxon>
        <taxon>Pseudomonadati</taxon>
        <taxon>Bacteroidota</taxon>
        <taxon>Bacteroidia</taxon>
        <taxon>Bacteroidales</taxon>
        <taxon>Prevotellaceae</taxon>
        <taxon>Prevotella</taxon>
    </lineage>
</organism>